<dbReference type="UniPathway" id="UPA00056">
    <property type="reaction ID" value="UER00092"/>
</dbReference>
<sequence>MKNITILGSTGSIGTATLEVIRRYPDKFRVVGLTAGRNIELFQRQIQEFRPVVVAVTNDTEAAKLRENTGFSEILSGSEGIQDVAAYPGSDFVLSAISGSAGLLPTLSAIREGKTVGLANKETLVMAGPLVNEAISKYGARLIPVDSEHSAIFQCIHGYNSSDIRRLILTASGGPFHGRKSDDLRDIKPEEALNHPTWQMGKKISIDSATLMNKGLEVIEAHYLFGFAPQDIDVIVHPQSIVHSLVEFLDGALIAHMSHPDMKGPIAYALSYPERLEGVLAPCHLYELGALTFERPDIERFPCLRYAYEALNAGGTATAVLNAVNEMAVEAFIEGRMTFHQIPVIIEKVLNAHEPLSLKDIETVMWADAWARRKFGELVCVC</sequence>
<comment type="cofactor">
    <cofactor evidence="2">
        <name>Mg(2+)</name>
        <dbReference type="ChEBI" id="CHEBI:18420"/>
    </cofactor>
</comment>
<comment type="pathway">
    <text evidence="3">Isoprenoid biosynthesis; isopentenyl diphosphate biosynthesis via DXP pathway; isopentenyl diphosphate from 1-deoxy-D-xylulose 5-phosphate: step 1/6.</text>
</comment>
<dbReference type="EC" id="1.1.1.267" evidence="5"/>
<reference evidence="15" key="1">
    <citation type="submission" date="2018-06" db="EMBL/GenBank/DDBJ databases">
        <authorList>
            <person name="Zhirakovskaya E."/>
        </authorList>
    </citation>
    <scope>NUCLEOTIDE SEQUENCE</scope>
</reference>
<dbReference type="GO" id="GO:0030604">
    <property type="term" value="F:1-deoxy-D-xylulose-5-phosphate reductoisomerase activity"/>
    <property type="evidence" value="ECO:0007669"/>
    <property type="project" value="UniProtKB-EC"/>
</dbReference>
<dbReference type="InterPro" id="IPR013644">
    <property type="entry name" value="DXP_reductoisomerase_C"/>
</dbReference>
<evidence type="ECO:0000313" key="15">
    <source>
        <dbReference type="EMBL" id="VAX28334.1"/>
    </source>
</evidence>
<dbReference type="PIRSF" id="PIRSF006205">
    <property type="entry name" value="Dxp_reductismrs"/>
    <property type="match status" value="1"/>
</dbReference>
<comment type="cofactor">
    <cofactor evidence="1">
        <name>Mn(2+)</name>
        <dbReference type="ChEBI" id="CHEBI:29035"/>
    </cofactor>
</comment>
<evidence type="ECO:0000256" key="9">
    <source>
        <dbReference type="ARBA" id="ARBA00023211"/>
    </source>
</evidence>
<dbReference type="InterPro" id="IPR036291">
    <property type="entry name" value="NAD(P)-bd_dom_sf"/>
</dbReference>
<evidence type="ECO:0000256" key="7">
    <source>
        <dbReference type="ARBA" id="ARBA00022857"/>
    </source>
</evidence>
<dbReference type="GO" id="GO:0030145">
    <property type="term" value="F:manganese ion binding"/>
    <property type="evidence" value="ECO:0007669"/>
    <property type="project" value="TreeGrafter"/>
</dbReference>
<evidence type="ECO:0000259" key="12">
    <source>
        <dbReference type="Pfam" id="PF02670"/>
    </source>
</evidence>
<dbReference type="SUPFAM" id="SSF51735">
    <property type="entry name" value="NAD(P)-binding Rossmann-fold domains"/>
    <property type="match status" value="1"/>
</dbReference>
<dbReference type="GO" id="GO:0016853">
    <property type="term" value="F:isomerase activity"/>
    <property type="evidence" value="ECO:0007669"/>
    <property type="project" value="UniProtKB-KW"/>
</dbReference>
<feature type="domain" description="1-deoxy-D-xylulose 5-phosphate reductoisomerase N-terminal" evidence="12">
    <location>
        <begin position="4"/>
        <end position="128"/>
    </location>
</feature>
<dbReference type="Pfam" id="PF13288">
    <property type="entry name" value="DXPR_C"/>
    <property type="match status" value="1"/>
</dbReference>
<dbReference type="GO" id="GO:0051484">
    <property type="term" value="P:isopentenyl diphosphate biosynthetic process, methylerythritol 4-phosphate pathway involved in terpenoid biosynthetic process"/>
    <property type="evidence" value="ECO:0007669"/>
    <property type="project" value="TreeGrafter"/>
</dbReference>
<dbReference type="Pfam" id="PF08436">
    <property type="entry name" value="DXP_redisom_C"/>
    <property type="match status" value="1"/>
</dbReference>
<comment type="catalytic activity">
    <reaction evidence="11">
        <text>2-C-methyl-D-erythritol 4-phosphate + NADP(+) = 1-deoxy-D-xylulose 5-phosphate + NADPH + H(+)</text>
        <dbReference type="Rhea" id="RHEA:13717"/>
        <dbReference type="ChEBI" id="CHEBI:15378"/>
        <dbReference type="ChEBI" id="CHEBI:57783"/>
        <dbReference type="ChEBI" id="CHEBI:57792"/>
        <dbReference type="ChEBI" id="CHEBI:58262"/>
        <dbReference type="ChEBI" id="CHEBI:58349"/>
        <dbReference type="EC" id="1.1.1.267"/>
    </reaction>
    <physiologicalReaction direction="right-to-left" evidence="11">
        <dbReference type="Rhea" id="RHEA:13719"/>
    </physiologicalReaction>
</comment>
<feature type="domain" description="DXP reductoisomerase C-terminal" evidence="14">
    <location>
        <begin position="257"/>
        <end position="373"/>
    </location>
</feature>
<gene>
    <name evidence="15" type="ORF">MNBD_NITROSPIRAE02-1402</name>
</gene>
<comment type="similarity">
    <text evidence="4">Belongs to the DXR family.</text>
</comment>
<dbReference type="FunFam" id="3.40.50.720:FF:000045">
    <property type="entry name" value="1-deoxy-D-xylulose 5-phosphate reductoisomerase"/>
    <property type="match status" value="1"/>
</dbReference>
<keyword evidence="8 15" id="KW-0560">Oxidoreductase</keyword>
<dbReference type="PANTHER" id="PTHR30525:SF0">
    <property type="entry name" value="1-DEOXY-D-XYLULOSE 5-PHOSPHATE REDUCTOISOMERASE, CHLOROPLASTIC"/>
    <property type="match status" value="1"/>
</dbReference>
<evidence type="ECO:0000256" key="1">
    <source>
        <dbReference type="ARBA" id="ARBA00001936"/>
    </source>
</evidence>
<dbReference type="NCBIfam" id="NF009114">
    <property type="entry name" value="PRK12464.1"/>
    <property type="match status" value="1"/>
</dbReference>
<evidence type="ECO:0000256" key="2">
    <source>
        <dbReference type="ARBA" id="ARBA00001946"/>
    </source>
</evidence>
<feature type="domain" description="1-deoxy-D-xylulose 5-phosphate reductoisomerase C-terminal" evidence="13">
    <location>
        <begin position="142"/>
        <end position="225"/>
    </location>
</feature>
<evidence type="ECO:0000256" key="4">
    <source>
        <dbReference type="ARBA" id="ARBA00006825"/>
    </source>
</evidence>
<evidence type="ECO:0000256" key="11">
    <source>
        <dbReference type="ARBA" id="ARBA00048543"/>
    </source>
</evidence>
<dbReference type="GO" id="GO:0070402">
    <property type="term" value="F:NADPH binding"/>
    <property type="evidence" value="ECO:0007669"/>
    <property type="project" value="InterPro"/>
</dbReference>
<dbReference type="Gene3D" id="3.40.50.720">
    <property type="entry name" value="NAD(P)-binding Rossmann-like Domain"/>
    <property type="match status" value="1"/>
</dbReference>
<evidence type="ECO:0000259" key="14">
    <source>
        <dbReference type="Pfam" id="PF13288"/>
    </source>
</evidence>
<dbReference type="SUPFAM" id="SSF55347">
    <property type="entry name" value="Glyceraldehyde-3-phosphate dehydrogenase-like, C-terminal domain"/>
    <property type="match status" value="1"/>
</dbReference>
<dbReference type="HAMAP" id="MF_00183">
    <property type="entry name" value="DXP_reductoisom"/>
    <property type="match status" value="1"/>
</dbReference>
<proteinExistence type="inferred from homology"/>
<evidence type="ECO:0000256" key="5">
    <source>
        <dbReference type="ARBA" id="ARBA00012366"/>
    </source>
</evidence>
<dbReference type="SUPFAM" id="SSF69055">
    <property type="entry name" value="1-deoxy-D-xylulose-5-phosphate reductoisomerase, C-terminal domain"/>
    <property type="match status" value="1"/>
</dbReference>
<evidence type="ECO:0000256" key="3">
    <source>
        <dbReference type="ARBA" id="ARBA00005094"/>
    </source>
</evidence>
<dbReference type="InterPro" id="IPR013512">
    <property type="entry name" value="DXP_reductoisomerase_N"/>
</dbReference>
<dbReference type="InterPro" id="IPR026877">
    <property type="entry name" value="DXPR_C"/>
</dbReference>
<dbReference type="EMBL" id="UOGH01000083">
    <property type="protein sequence ID" value="VAX28334.1"/>
    <property type="molecule type" value="Genomic_DNA"/>
</dbReference>
<name>A0A3B1CWT4_9ZZZZ</name>
<keyword evidence="10" id="KW-0414">Isoprene biosynthesis</keyword>
<dbReference type="InterPro" id="IPR003821">
    <property type="entry name" value="DXP_reductoisomerase"/>
</dbReference>
<dbReference type="InterPro" id="IPR036169">
    <property type="entry name" value="DXPR_C_sf"/>
</dbReference>
<evidence type="ECO:0000259" key="13">
    <source>
        <dbReference type="Pfam" id="PF08436"/>
    </source>
</evidence>
<accession>A0A3B1CWT4</accession>
<organism evidence="15">
    <name type="scientific">hydrothermal vent metagenome</name>
    <dbReference type="NCBI Taxonomy" id="652676"/>
    <lineage>
        <taxon>unclassified sequences</taxon>
        <taxon>metagenomes</taxon>
        <taxon>ecological metagenomes</taxon>
    </lineage>
</organism>
<keyword evidence="9" id="KW-0464">Manganese</keyword>
<evidence type="ECO:0000256" key="8">
    <source>
        <dbReference type="ARBA" id="ARBA00023002"/>
    </source>
</evidence>
<keyword evidence="6" id="KW-0479">Metal-binding</keyword>
<dbReference type="Pfam" id="PF02670">
    <property type="entry name" value="DXP_reductoisom"/>
    <property type="match status" value="1"/>
</dbReference>
<dbReference type="NCBIfam" id="TIGR00243">
    <property type="entry name" value="Dxr"/>
    <property type="match status" value="1"/>
</dbReference>
<keyword evidence="7" id="KW-0521">NADP</keyword>
<dbReference type="AlphaFoldDB" id="A0A3B1CWT4"/>
<evidence type="ECO:0000256" key="10">
    <source>
        <dbReference type="ARBA" id="ARBA00023229"/>
    </source>
</evidence>
<protein>
    <recommendedName>
        <fullName evidence="5">1-deoxy-D-xylulose-5-phosphate reductoisomerase</fullName>
        <ecNumber evidence="5">1.1.1.267</ecNumber>
    </recommendedName>
</protein>
<keyword evidence="15" id="KW-0413">Isomerase</keyword>
<dbReference type="Gene3D" id="1.10.1740.10">
    <property type="match status" value="1"/>
</dbReference>
<evidence type="ECO:0000256" key="6">
    <source>
        <dbReference type="ARBA" id="ARBA00022723"/>
    </source>
</evidence>
<dbReference type="PANTHER" id="PTHR30525">
    <property type="entry name" value="1-DEOXY-D-XYLULOSE 5-PHOSPHATE REDUCTOISOMERASE"/>
    <property type="match status" value="1"/>
</dbReference>